<feature type="compositionally biased region" description="Pro residues" evidence="1">
    <location>
        <begin position="262"/>
        <end position="277"/>
    </location>
</feature>
<evidence type="ECO:0000313" key="3">
    <source>
        <dbReference type="Proteomes" id="UP000678393"/>
    </source>
</evidence>
<protein>
    <submittedName>
        <fullName evidence="2">Uncharacterized protein</fullName>
    </submittedName>
</protein>
<reference evidence="2" key="1">
    <citation type="submission" date="2021-04" db="EMBL/GenBank/DDBJ databases">
        <authorList>
            <consortium name="Molecular Ecology Group"/>
        </authorList>
    </citation>
    <scope>NUCLEOTIDE SEQUENCE</scope>
</reference>
<keyword evidence="3" id="KW-1185">Reference proteome</keyword>
<dbReference type="Proteomes" id="UP000678393">
    <property type="component" value="Unassembled WGS sequence"/>
</dbReference>
<dbReference type="AlphaFoldDB" id="A0A8S3YV57"/>
<dbReference type="OrthoDB" id="10663442at2759"/>
<feature type="compositionally biased region" description="Low complexity" evidence="1">
    <location>
        <begin position="80"/>
        <end position="94"/>
    </location>
</feature>
<comment type="caution">
    <text evidence="2">The sequence shown here is derived from an EMBL/GenBank/DDBJ whole genome shotgun (WGS) entry which is preliminary data.</text>
</comment>
<evidence type="ECO:0000256" key="1">
    <source>
        <dbReference type="SAM" id="MobiDB-lite"/>
    </source>
</evidence>
<sequence length="277" mass="29298">MYVTSIPRAVPDKPLPRAKSISDLKEQSLQALSSSFIVGTTRSRYNSSDKNRRSASATQDTAIMKMISDNFQTPGSETGSLNSSSSLNSHNAHAPPVQWPGVDIYQPLPGESSDVHNVGHGMLTGGPLFSPDCQSYHTMRSHSYSRPPSPPLPPPPMPSNFSSPPPIVGGSATVPNTPMTSSRPRSNSIGTYLPHAPHNQSFSIPPPPKFDAPLPPATPAGTTQTSNSGRPVPPPVSQKTTSVSSMTPHVQTPQTPNLSNHIPPPPPPPPPAPTMTK</sequence>
<gene>
    <name evidence="2" type="ORF">CUNI_LOCUS3694</name>
</gene>
<feature type="compositionally biased region" description="Polar residues" evidence="1">
    <location>
        <begin position="69"/>
        <end position="79"/>
    </location>
</feature>
<accession>A0A8S3YV57</accession>
<feature type="region of interest" description="Disordered" evidence="1">
    <location>
        <begin position="40"/>
        <end position="100"/>
    </location>
</feature>
<organism evidence="2 3">
    <name type="scientific">Candidula unifasciata</name>
    <dbReference type="NCBI Taxonomy" id="100452"/>
    <lineage>
        <taxon>Eukaryota</taxon>
        <taxon>Metazoa</taxon>
        <taxon>Spiralia</taxon>
        <taxon>Lophotrochozoa</taxon>
        <taxon>Mollusca</taxon>
        <taxon>Gastropoda</taxon>
        <taxon>Heterobranchia</taxon>
        <taxon>Euthyneura</taxon>
        <taxon>Panpulmonata</taxon>
        <taxon>Eupulmonata</taxon>
        <taxon>Stylommatophora</taxon>
        <taxon>Helicina</taxon>
        <taxon>Helicoidea</taxon>
        <taxon>Geomitridae</taxon>
        <taxon>Candidula</taxon>
    </lineage>
</organism>
<feature type="compositionally biased region" description="Pro residues" evidence="1">
    <location>
        <begin position="204"/>
        <end position="218"/>
    </location>
</feature>
<evidence type="ECO:0000313" key="2">
    <source>
        <dbReference type="EMBL" id="CAG5118136.1"/>
    </source>
</evidence>
<feature type="region of interest" description="Disordered" evidence="1">
    <location>
        <begin position="133"/>
        <end position="277"/>
    </location>
</feature>
<proteinExistence type="predicted"/>
<feature type="compositionally biased region" description="Polar residues" evidence="1">
    <location>
        <begin position="237"/>
        <end position="260"/>
    </location>
</feature>
<dbReference type="EMBL" id="CAJHNH020000502">
    <property type="protein sequence ID" value="CAG5118136.1"/>
    <property type="molecule type" value="Genomic_DNA"/>
</dbReference>
<feature type="compositionally biased region" description="Polar residues" evidence="1">
    <location>
        <begin position="173"/>
        <end position="190"/>
    </location>
</feature>
<name>A0A8S3YV57_9EUPU</name>
<feature type="compositionally biased region" description="Pro residues" evidence="1">
    <location>
        <begin position="147"/>
        <end position="167"/>
    </location>
</feature>